<dbReference type="InterPro" id="IPR000014">
    <property type="entry name" value="PAS"/>
</dbReference>
<dbReference type="Pfam" id="PF08448">
    <property type="entry name" value="PAS_4"/>
    <property type="match status" value="1"/>
</dbReference>
<evidence type="ECO:0000313" key="5">
    <source>
        <dbReference type="EMBL" id="RDI41853.1"/>
    </source>
</evidence>
<dbReference type="GO" id="GO:0016020">
    <property type="term" value="C:membrane"/>
    <property type="evidence" value="ECO:0007669"/>
    <property type="project" value="InterPro"/>
</dbReference>
<dbReference type="InterPro" id="IPR000700">
    <property type="entry name" value="PAS-assoc_C"/>
</dbReference>
<dbReference type="PANTHER" id="PTHR32089:SF112">
    <property type="entry name" value="LYSOZYME-LIKE PROTEIN-RELATED"/>
    <property type="match status" value="1"/>
</dbReference>
<evidence type="ECO:0000313" key="6">
    <source>
        <dbReference type="Proteomes" id="UP000255326"/>
    </source>
</evidence>
<evidence type="ECO:0000256" key="2">
    <source>
        <dbReference type="PROSITE-ProRule" id="PRU00284"/>
    </source>
</evidence>
<dbReference type="SMART" id="SM00283">
    <property type="entry name" value="MA"/>
    <property type="match status" value="1"/>
</dbReference>
<dbReference type="Proteomes" id="UP000255326">
    <property type="component" value="Unassembled WGS sequence"/>
</dbReference>
<dbReference type="SMART" id="SM00086">
    <property type="entry name" value="PAC"/>
    <property type="match status" value="1"/>
</dbReference>
<keyword evidence="6" id="KW-1185">Reference proteome</keyword>
<dbReference type="SUPFAM" id="SSF58104">
    <property type="entry name" value="Methyl-accepting chemotaxis protein (MCP) signaling domain"/>
    <property type="match status" value="1"/>
</dbReference>
<dbReference type="SUPFAM" id="SSF55785">
    <property type="entry name" value="PYP-like sensor domain (PAS domain)"/>
    <property type="match status" value="1"/>
</dbReference>
<evidence type="ECO:0000259" key="3">
    <source>
        <dbReference type="PROSITE" id="PS50111"/>
    </source>
</evidence>
<dbReference type="InterPro" id="IPR013656">
    <property type="entry name" value="PAS_4"/>
</dbReference>
<organism evidence="5 6">
    <name type="scientific">Falsibacillus pallidus</name>
    <dbReference type="NCBI Taxonomy" id="493781"/>
    <lineage>
        <taxon>Bacteria</taxon>
        <taxon>Bacillati</taxon>
        <taxon>Bacillota</taxon>
        <taxon>Bacilli</taxon>
        <taxon>Bacillales</taxon>
        <taxon>Bacillaceae</taxon>
        <taxon>Falsibacillus</taxon>
    </lineage>
</organism>
<sequence>MTTASPASANASTQMLEEKSLLAALERNLAIIEFNLNREVIWVNENFALAMGYTVPELIGMSHRQFCTDEFKNSREYEDMWGNLEKGIKFQEKIERVNKRGDIIWLEATYIPVLNEEGKVDGVLKIATDITAREKNTMKIMSQLKEMPVELVNVVMDNSKEKLAALQALKKQTDLISEVSKLTHNISTQTNILALNAAIEAARAGEHGRGFNVVADEVRKLAASVAKSINQVNDNVGNIRQEAERVNKITTNLQEEILETESKFKTILAELEKLNRN</sequence>
<reference evidence="5 6" key="1">
    <citation type="submission" date="2018-07" db="EMBL/GenBank/DDBJ databases">
        <title>Genomic Encyclopedia of Type Strains, Phase IV (KMG-IV): sequencing the most valuable type-strain genomes for metagenomic binning, comparative biology and taxonomic classification.</title>
        <authorList>
            <person name="Goeker M."/>
        </authorList>
    </citation>
    <scope>NUCLEOTIDE SEQUENCE [LARGE SCALE GENOMIC DNA]</scope>
    <source>
        <strain evidence="5 6">DSM 25281</strain>
    </source>
</reference>
<dbReference type="PROSITE" id="PS50111">
    <property type="entry name" value="CHEMOTAXIS_TRANSDUC_2"/>
    <property type="match status" value="1"/>
</dbReference>
<gene>
    <name evidence="5" type="ORF">DFR59_10612</name>
</gene>
<dbReference type="PANTHER" id="PTHR32089">
    <property type="entry name" value="METHYL-ACCEPTING CHEMOTAXIS PROTEIN MCPB"/>
    <property type="match status" value="1"/>
</dbReference>
<dbReference type="NCBIfam" id="TIGR00229">
    <property type="entry name" value="sensory_box"/>
    <property type="match status" value="1"/>
</dbReference>
<evidence type="ECO:0000256" key="1">
    <source>
        <dbReference type="ARBA" id="ARBA00023224"/>
    </source>
</evidence>
<protein>
    <submittedName>
        <fullName evidence="5">Methyl-accepting chemotaxis sensory transducer with Pas/Pac sensor</fullName>
    </submittedName>
</protein>
<dbReference type="Gene3D" id="6.10.250.3200">
    <property type="match status" value="1"/>
</dbReference>
<evidence type="ECO:0000259" key="4">
    <source>
        <dbReference type="PROSITE" id="PS50113"/>
    </source>
</evidence>
<dbReference type="OrthoDB" id="9765776at2"/>
<dbReference type="CDD" id="cd00130">
    <property type="entry name" value="PAS"/>
    <property type="match status" value="1"/>
</dbReference>
<comment type="caution">
    <text evidence="5">The sequence shown here is derived from an EMBL/GenBank/DDBJ whole genome shotgun (WGS) entry which is preliminary data.</text>
</comment>
<name>A0A370GIU6_9BACI</name>
<dbReference type="InterPro" id="IPR001610">
    <property type="entry name" value="PAC"/>
</dbReference>
<dbReference type="PROSITE" id="PS50113">
    <property type="entry name" value="PAC"/>
    <property type="match status" value="1"/>
</dbReference>
<dbReference type="EMBL" id="QQAY01000006">
    <property type="protein sequence ID" value="RDI41853.1"/>
    <property type="molecule type" value="Genomic_DNA"/>
</dbReference>
<dbReference type="InterPro" id="IPR004089">
    <property type="entry name" value="MCPsignal_dom"/>
</dbReference>
<dbReference type="AlphaFoldDB" id="A0A370GIU6"/>
<feature type="domain" description="Methyl-accepting transducer" evidence="3">
    <location>
        <begin position="152"/>
        <end position="277"/>
    </location>
</feature>
<dbReference type="GO" id="GO:0007165">
    <property type="term" value="P:signal transduction"/>
    <property type="evidence" value="ECO:0007669"/>
    <property type="project" value="UniProtKB-KW"/>
</dbReference>
<proteinExistence type="predicted"/>
<feature type="domain" description="PAC" evidence="4">
    <location>
        <begin position="88"/>
        <end position="142"/>
    </location>
</feature>
<dbReference type="Gene3D" id="3.30.450.20">
    <property type="entry name" value="PAS domain"/>
    <property type="match status" value="1"/>
</dbReference>
<dbReference type="InterPro" id="IPR035965">
    <property type="entry name" value="PAS-like_dom_sf"/>
</dbReference>
<keyword evidence="1 2" id="KW-0807">Transducer</keyword>
<dbReference type="Pfam" id="PF00015">
    <property type="entry name" value="MCPsignal"/>
    <property type="match status" value="1"/>
</dbReference>
<accession>A0A370GIU6</accession>